<keyword evidence="4 6" id="KW-1133">Transmembrane helix</keyword>
<evidence type="ECO:0000256" key="2">
    <source>
        <dbReference type="ARBA" id="ARBA00022481"/>
    </source>
</evidence>
<dbReference type="PRINTS" id="PR00813">
    <property type="entry name" value="BCTERIALGSPG"/>
</dbReference>
<sequence>MKSSSGFTLIELLVAMGIMAVLTGMAAFNFNQSRLRARDVQRKNDLGQLQKALELYRNDNNEYPVAAGYQTSLTSPTAYIKTTYTDVRASEWVDYQYLPAADNKTYYLMTCLENAADSAKTSNEAQCALFSTETNPCRCGHTVDTRTGVMYIISQP</sequence>
<dbReference type="PANTHER" id="PTHR30093:SF44">
    <property type="entry name" value="TYPE II SECRETION SYSTEM CORE PROTEIN G"/>
    <property type="match status" value="1"/>
</dbReference>
<evidence type="ECO:0000313" key="8">
    <source>
        <dbReference type="Proteomes" id="UP000034794"/>
    </source>
</evidence>
<dbReference type="PROSITE" id="PS00409">
    <property type="entry name" value="PROKAR_NTER_METHYL"/>
    <property type="match status" value="1"/>
</dbReference>
<evidence type="ECO:0000256" key="3">
    <source>
        <dbReference type="ARBA" id="ARBA00022692"/>
    </source>
</evidence>
<dbReference type="GO" id="GO:0015628">
    <property type="term" value="P:protein secretion by the type II secretion system"/>
    <property type="evidence" value="ECO:0007669"/>
    <property type="project" value="InterPro"/>
</dbReference>
<dbReference type="Proteomes" id="UP000034794">
    <property type="component" value="Unassembled WGS sequence"/>
</dbReference>
<name>A0A0G1PLD9_9BACT</name>
<dbReference type="InterPro" id="IPR000983">
    <property type="entry name" value="Bac_GSPG_pilin"/>
</dbReference>
<gene>
    <name evidence="7" type="ORF">UX47_C0003G0045</name>
</gene>
<reference evidence="7 8" key="1">
    <citation type="journal article" date="2015" name="Nature">
        <title>rRNA introns, odd ribosomes, and small enigmatic genomes across a large radiation of phyla.</title>
        <authorList>
            <person name="Brown C.T."/>
            <person name="Hug L.A."/>
            <person name="Thomas B.C."/>
            <person name="Sharon I."/>
            <person name="Castelle C.J."/>
            <person name="Singh A."/>
            <person name="Wilkins M.J."/>
            <person name="Williams K.H."/>
            <person name="Banfield J.F."/>
        </authorList>
    </citation>
    <scope>NUCLEOTIDE SEQUENCE [LARGE SCALE GENOMIC DNA]</scope>
</reference>
<evidence type="ECO:0000256" key="4">
    <source>
        <dbReference type="ARBA" id="ARBA00022989"/>
    </source>
</evidence>
<dbReference type="SUPFAM" id="SSF54523">
    <property type="entry name" value="Pili subunits"/>
    <property type="match status" value="1"/>
</dbReference>
<keyword evidence="5 6" id="KW-0472">Membrane</keyword>
<dbReference type="AlphaFoldDB" id="A0A0G1PLD9"/>
<feature type="transmembrane region" description="Helical" evidence="6">
    <location>
        <begin position="6"/>
        <end position="28"/>
    </location>
</feature>
<dbReference type="EMBL" id="LCMI01000003">
    <property type="protein sequence ID" value="KKU33522.1"/>
    <property type="molecule type" value="Genomic_DNA"/>
</dbReference>
<evidence type="ECO:0000256" key="1">
    <source>
        <dbReference type="ARBA" id="ARBA00004167"/>
    </source>
</evidence>
<proteinExistence type="predicted"/>
<dbReference type="InterPro" id="IPR045584">
    <property type="entry name" value="Pilin-like"/>
</dbReference>
<dbReference type="PANTHER" id="PTHR30093">
    <property type="entry name" value="GENERAL SECRETION PATHWAY PROTEIN G"/>
    <property type="match status" value="1"/>
</dbReference>
<keyword evidence="2" id="KW-0488">Methylation</keyword>
<comment type="caution">
    <text evidence="7">The sequence shown here is derived from an EMBL/GenBank/DDBJ whole genome shotgun (WGS) entry which is preliminary data.</text>
</comment>
<protein>
    <submittedName>
        <fullName evidence="7">XcmT3</fullName>
    </submittedName>
</protein>
<evidence type="ECO:0000256" key="5">
    <source>
        <dbReference type="ARBA" id="ARBA00023136"/>
    </source>
</evidence>
<dbReference type="Pfam" id="PF07963">
    <property type="entry name" value="N_methyl"/>
    <property type="match status" value="1"/>
</dbReference>
<dbReference type="GO" id="GO:0015627">
    <property type="term" value="C:type II protein secretion system complex"/>
    <property type="evidence" value="ECO:0007669"/>
    <property type="project" value="InterPro"/>
</dbReference>
<dbReference type="NCBIfam" id="TIGR02532">
    <property type="entry name" value="IV_pilin_GFxxxE"/>
    <property type="match status" value="1"/>
</dbReference>
<keyword evidence="3 6" id="KW-0812">Transmembrane</keyword>
<dbReference type="Gene3D" id="3.30.700.10">
    <property type="entry name" value="Glycoprotein, Type 4 Pilin"/>
    <property type="match status" value="1"/>
</dbReference>
<dbReference type="GO" id="GO:0016020">
    <property type="term" value="C:membrane"/>
    <property type="evidence" value="ECO:0007669"/>
    <property type="project" value="UniProtKB-SubCell"/>
</dbReference>
<dbReference type="InterPro" id="IPR012902">
    <property type="entry name" value="N_methyl_site"/>
</dbReference>
<organism evidence="7 8">
    <name type="scientific">Candidatus Collierbacteria bacterium GW2011_GWA2_46_26</name>
    <dbReference type="NCBI Taxonomy" id="1618381"/>
    <lineage>
        <taxon>Bacteria</taxon>
        <taxon>Candidatus Collieribacteriota</taxon>
    </lineage>
</organism>
<evidence type="ECO:0000313" key="7">
    <source>
        <dbReference type="EMBL" id="KKU33522.1"/>
    </source>
</evidence>
<comment type="subcellular location">
    <subcellularLocation>
        <location evidence="1">Membrane</location>
        <topology evidence="1">Single-pass membrane protein</topology>
    </subcellularLocation>
</comment>
<evidence type="ECO:0000256" key="6">
    <source>
        <dbReference type="SAM" id="Phobius"/>
    </source>
</evidence>
<accession>A0A0G1PLD9</accession>